<gene>
    <name evidence="2" type="ORF">g.20129</name>
</gene>
<dbReference type="EMBL" id="GGYP01005939">
    <property type="protein sequence ID" value="MDE50710.1"/>
    <property type="molecule type" value="Transcribed_RNA"/>
</dbReference>
<protein>
    <recommendedName>
        <fullName evidence="3">Zinc-finger domain-containing protein</fullName>
    </recommendedName>
</protein>
<proteinExistence type="predicted"/>
<dbReference type="AlphaFoldDB" id="A0A6G1SLC8"/>
<feature type="region of interest" description="Disordered" evidence="1">
    <location>
        <begin position="466"/>
        <end position="487"/>
    </location>
</feature>
<evidence type="ECO:0000313" key="2">
    <source>
        <dbReference type="EMBL" id="MDE50710.1"/>
    </source>
</evidence>
<evidence type="ECO:0008006" key="3">
    <source>
        <dbReference type="Google" id="ProtNLM"/>
    </source>
</evidence>
<organism evidence="2">
    <name type="scientific">Aceria tosichella</name>
    <name type="common">wheat curl mite</name>
    <dbReference type="NCBI Taxonomy" id="561515"/>
    <lineage>
        <taxon>Eukaryota</taxon>
        <taxon>Metazoa</taxon>
        <taxon>Ecdysozoa</taxon>
        <taxon>Arthropoda</taxon>
        <taxon>Chelicerata</taxon>
        <taxon>Arachnida</taxon>
        <taxon>Acari</taxon>
        <taxon>Acariformes</taxon>
        <taxon>Trombidiformes</taxon>
        <taxon>Prostigmata</taxon>
        <taxon>Eupodina</taxon>
        <taxon>Eriophyoidea</taxon>
        <taxon>Eriophyidae</taxon>
        <taxon>Eriophyinae</taxon>
        <taxon>Aceriini</taxon>
        <taxon>Aceria</taxon>
    </lineage>
</organism>
<feature type="compositionally biased region" description="Polar residues" evidence="1">
    <location>
        <begin position="467"/>
        <end position="487"/>
    </location>
</feature>
<sequence>MNVTTMGPERNPTTQINNQPLNLEWPQVVDGQAGSRCSGDLSHDDKVAISLSAQISELTNSQAKIREESTKKALILKRKELRWKLMQASQAQNQAKLVEIKTSLNYHRQKLSKAQALAAKLREKYVKVVRSAKVSEEQYKTAQTQLALQEKHVADEKMQLTKLAMECINTGTSLYGSDYKLPDNPNQSHKTKYSGLKTSNQINMRSSDIQSRPSDDSTTQETKEEILKKLSPFLRKARAMASVNQDDSVKTKPRINVVIDDNVVSNVIRPKLAVKKRKRTAVSRLSSLIDLNDSVLKNLASYRLTRKFADLGTTQLTDLAYSHNIQPLEYVCFPDLLGECSDKSCPYQHKSNYFMTDLEKLTDLLSYRPEAAGWVRGDDDLNEEENYRVCRVKLKQYAAKLISKNADKPVEMIARAIISDIRNNHPDVDLLLMRRQLPKTVHLNKPQEQIEGTCGEAVPLSMEITDDTNNVPEDPSNVVTMDSQIVE</sequence>
<accession>A0A6G1SLC8</accession>
<reference evidence="2" key="1">
    <citation type="submission" date="2018-10" db="EMBL/GenBank/DDBJ databases">
        <title>Transcriptome assembly of Aceria tosichella (Wheat curl mite) Type 2.</title>
        <authorList>
            <person name="Scully E.D."/>
            <person name="Geib S.M."/>
            <person name="Palmer N.A."/>
            <person name="Gupta A.K."/>
            <person name="Sarath G."/>
            <person name="Tatineni S."/>
        </authorList>
    </citation>
    <scope>NUCLEOTIDE SEQUENCE</scope>
    <source>
        <strain evidence="2">LincolnNE</strain>
    </source>
</reference>
<evidence type="ECO:0000256" key="1">
    <source>
        <dbReference type="SAM" id="MobiDB-lite"/>
    </source>
</evidence>
<feature type="region of interest" description="Disordered" evidence="1">
    <location>
        <begin position="177"/>
        <end position="223"/>
    </location>
</feature>
<feature type="compositionally biased region" description="Polar residues" evidence="1">
    <location>
        <begin position="196"/>
        <end position="220"/>
    </location>
</feature>
<name>A0A6G1SLC8_9ACAR</name>